<reference evidence="1 2" key="1">
    <citation type="submission" date="2007-08" db="EMBL/GenBank/DDBJ databases">
        <title>Draft genome sequence of Clostridium leptum (DSM 753).</title>
        <authorList>
            <person name="Sudarsanam P."/>
            <person name="Ley R."/>
            <person name="Guruge J."/>
            <person name="Turnbaugh P.J."/>
            <person name="Mahowald M."/>
            <person name="Liep D."/>
            <person name="Gordon J."/>
        </authorList>
    </citation>
    <scope>NUCLEOTIDE SEQUENCE [LARGE SCALE GENOMIC DNA]</scope>
    <source>
        <strain evidence="1 2">DSM 753</strain>
    </source>
</reference>
<proteinExistence type="predicted"/>
<reference evidence="1 2" key="2">
    <citation type="submission" date="2007-08" db="EMBL/GenBank/DDBJ databases">
        <authorList>
            <person name="Fulton L."/>
            <person name="Clifton S."/>
            <person name="Fulton B."/>
            <person name="Xu J."/>
            <person name="Minx P."/>
            <person name="Pepin K.H."/>
            <person name="Johnson M."/>
            <person name="Thiruvilangam P."/>
            <person name="Bhonagiri V."/>
            <person name="Nash W.E."/>
            <person name="Wang C."/>
            <person name="Mardis E.R."/>
            <person name="Wilson R.K."/>
        </authorList>
    </citation>
    <scope>NUCLEOTIDE SEQUENCE [LARGE SCALE GENOMIC DNA]</scope>
    <source>
        <strain evidence="1 2">DSM 753</strain>
    </source>
</reference>
<dbReference type="HOGENOM" id="CLU_2823515_0_0_9"/>
<name>A7VSB3_9FIRM</name>
<comment type="caution">
    <text evidence="1">The sequence shown here is derived from an EMBL/GenBank/DDBJ whole genome shotgun (WGS) entry which is preliminary data.</text>
</comment>
<dbReference type="AlphaFoldDB" id="A7VSB3"/>
<dbReference type="Proteomes" id="UP000003490">
    <property type="component" value="Unassembled WGS sequence"/>
</dbReference>
<organism evidence="1 2">
    <name type="scientific">[Clostridium] leptum DSM 753</name>
    <dbReference type="NCBI Taxonomy" id="428125"/>
    <lineage>
        <taxon>Bacteria</taxon>
        <taxon>Bacillati</taxon>
        <taxon>Bacillota</taxon>
        <taxon>Clostridia</taxon>
        <taxon>Eubacteriales</taxon>
        <taxon>Oscillospiraceae</taxon>
        <taxon>Oscillospiraceae incertae sedis</taxon>
    </lineage>
</organism>
<dbReference type="EMBL" id="ABCB02000017">
    <property type="protein sequence ID" value="EDO61943.1"/>
    <property type="molecule type" value="Genomic_DNA"/>
</dbReference>
<sequence>MRGSERGKPLDAASYGAFLISPAERRGWPQSLKRLRPIMPSHSGNRSMRRLFLSFGFGACRPDLYI</sequence>
<evidence type="ECO:0000313" key="1">
    <source>
        <dbReference type="EMBL" id="EDO61943.1"/>
    </source>
</evidence>
<protein>
    <submittedName>
        <fullName evidence="1">Uncharacterized protein</fullName>
    </submittedName>
</protein>
<evidence type="ECO:0000313" key="2">
    <source>
        <dbReference type="Proteomes" id="UP000003490"/>
    </source>
</evidence>
<accession>A7VSB3</accession>
<gene>
    <name evidence="1" type="ORF">CLOLEP_01454</name>
</gene>